<dbReference type="Proteomes" id="UP000236500">
    <property type="component" value="Unassembled WGS sequence"/>
</dbReference>
<organism evidence="1 2">
    <name type="scientific">Listeria newyorkensis</name>
    <dbReference type="NCBI Taxonomy" id="1497681"/>
    <lineage>
        <taxon>Bacteria</taxon>
        <taxon>Bacillati</taxon>
        <taxon>Bacillota</taxon>
        <taxon>Bacilli</taxon>
        <taxon>Bacillales</taxon>
        <taxon>Listeriaceae</taxon>
        <taxon>Listeria</taxon>
    </lineage>
</organism>
<gene>
    <name evidence="1" type="ORF">BMT55_00090</name>
</gene>
<accession>A0ABX4XRN2</accession>
<reference evidence="1 2" key="1">
    <citation type="submission" date="2016-11" db="EMBL/GenBank/DDBJ databases">
        <title>Whole Genome Sequence of Listeria newyorkensis.</title>
        <authorList>
            <person name="Frink S."/>
            <person name="Morales C."/>
            <person name="Kiang D."/>
        </authorList>
    </citation>
    <scope>NUCLEOTIDE SEQUENCE [LARGE SCALE GENOMIC DNA]</scope>
    <source>
        <strain evidence="1 2">F1604011-044</strain>
    </source>
</reference>
<sequence>MGQKYELLLEHAKSNKRHYQNIIASIDEDRDSLDELLEAGYTEKEAFKTFYLLNGELLSKLTNINDS</sequence>
<keyword evidence="2" id="KW-1185">Reference proteome</keyword>
<protein>
    <recommendedName>
        <fullName evidence="3">Phage protein</fullName>
    </recommendedName>
</protein>
<evidence type="ECO:0008006" key="3">
    <source>
        <dbReference type="Google" id="ProtNLM"/>
    </source>
</evidence>
<proteinExistence type="predicted"/>
<name>A0ABX4XRN2_9LIST</name>
<evidence type="ECO:0000313" key="2">
    <source>
        <dbReference type="Proteomes" id="UP000236500"/>
    </source>
</evidence>
<evidence type="ECO:0000313" key="1">
    <source>
        <dbReference type="EMBL" id="PNP94790.1"/>
    </source>
</evidence>
<dbReference type="EMBL" id="MPDH01000001">
    <property type="protein sequence ID" value="PNP94790.1"/>
    <property type="molecule type" value="Genomic_DNA"/>
</dbReference>
<dbReference type="RefSeq" id="WP_103034768.1">
    <property type="nucleotide sequence ID" value="NZ_MPDH01000001.1"/>
</dbReference>
<comment type="caution">
    <text evidence="1">The sequence shown here is derived from an EMBL/GenBank/DDBJ whole genome shotgun (WGS) entry which is preliminary data.</text>
</comment>